<dbReference type="InterPro" id="IPR057327">
    <property type="entry name" value="Vts1_dom"/>
</dbReference>
<dbReference type="PANTHER" id="PTHR12515">
    <property type="entry name" value="STERILE ALPHA MOTIF DOMAIN CONTAINING PROTEIN 4-RELATED"/>
    <property type="match status" value="1"/>
</dbReference>
<dbReference type="Pfam" id="PF07647">
    <property type="entry name" value="SAM_2"/>
    <property type="match status" value="1"/>
</dbReference>
<protein>
    <recommendedName>
        <fullName evidence="5">SAM domain-containing protein</fullName>
    </recommendedName>
</protein>
<gene>
    <name evidence="6" type="ORF">BCV72DRAFT_204988</name>
</gene>
<evidence type="ECO:0000256" key="1">
    <source>
        <dbReference type="ARBA" id="ARBA00004496"/>
    </source>
</evidence>
<accession>A0A1X0R6N1</accession>
<proteinExistence type="predicted"/>
<dbReference type="Pfam" id="PF25479">
    <property type="entry name" value="Vts1"/>
    <property type="match status" value="1"/>
</dbReference>
<dbReference type="SUPFAM" id="SSF47769">
    <property type="entry name" value="SAM/Pointed domain"/>
    <property type="match status" value="1"/>
</dbReference>
<dbReference type="EMBL" id="KV921899">
    <property type="protein sequence ID" value="ORE07700.1"/>
    <property type="molecule type" value="Genomic_DNA"/>
</dbReference>
<dbReference type="InterPro" id="IPR001660">
    <property type="entry name" value="SAM"/>
</dbReference>
<feature type="compositionally biased region" description="Basic and acidic residues" evidence="4">
    <location>
        <begin position="353"/>
        <end position="370"/>
    </location>
</feature>
<feature type="domain" description="SAM" evidence="5">
    <location>
        <begin position="407"/>
        <end position="465"/>
    </location>
</feature>
<name>A0A1X0R6N1_RHIZD</name>
<feature type="compositionally biased region" description="Low complexity" evidence="4">
    <location>
        <begin position="266"/>
        <end position="276"/>
    </location>
</feature>
<comment type="subcellular location">
    <subcellularLocation>
        <location evidence="1">Cytoplasm</location>
    </subcellularLocation>
</comment>
<keyword evidence="2" id="KW-0963">Cytoplasm</keyword>
<feature type="compositionally biased region" description="Polar residues" evidence="4">
    <location>
        <begin position="302"/>
        <end position="350"/>
    </location>
</feature>
<dbReference type="Proteomes" id="UP000242414">
    <property type="component" value="Unassembled WGS sequence"/>
</dbReference>
<dbReference type="InterPro" id="IPR050897">
    <property type="entry name" value="SMAUG/VTS1_RNA-bind"/>
</dbReference>
<evidence type="ECO:0000259" key="5">
    <source>
        <dbReference type="PROSITE" id="PS50105"/>
    </source>
</evidence>
<evidence type="ECO:0000256" key="3">
    <source>
        <dbReference type="ARBA" id="ARBA00022884"/>
    </source>
</evidence>
<dbReference type="InterPro" id="IPR013761">
    <property type="entry name" value="SAM/pointed_sf"/>
</dbReference>
<dbReference type="Gene3D" id="1.10.150.50">
    <property type="entry name" value="Transcription Factor, Ets-1"/>
    <property type="match status" value="1"/>
</dbReference>
<dbReference type="GO" id="GO:0000289">
    <property type="term" value="P:nuclear-transcribed mRNA poly(A) tail shortening"/>
    <property type="evidence" value="ECO:0007669"/>
    <property type="project" value="TreeGrafter"/>
</dbReference>
<organism evidence="6">
    <name type="scientific">Rhizopus microsporus var. microsporus</name>
    <dbReference type="NCBI Taxonomy" id="86635"/>
    <lineage>
        <taxon>Eukaryota</taxon>
        <taxon>Fungi</taxon>
        <taxon>Fungi incertae sedis</taxon>
        <taxon>Mucoromycota</taxon>
        <taxon>Mucoromycotina</taxon>
        <taxon>Mucoromycetes</taxon>
        <taxon>Mucorales</taxon>
        <taxon>Mucorineae</taxon>
        <taxon>Rhizopodaceae</taxon>
        <taxon>Rhizopus</taxon>
    </lineage>
</organism>
<dbReference type="PANTHER" id="PTHR12515:SF5">
    <property type="entry name" value="PROTEIN SMAUG"/>
    <property type="match status" value="1"/>
</dbReference>
<evidence type="ECO:0000256" key="4">
    <source>
        <dbReference type="SAM" id="MobiDB-lite"/>
    </source>
</evidence>
<dbReference type="GO" id="GO:0003729">
    <property type="term" value="F:mRNA binding"/>
    <property type="evidence" value="ECO:0007669"/>
    <property type="project" value="TreeGrafter"/>
</dbReference>
<evidence type="ECO:0000313" key="6">
    <source>
        <dbReference type="EMBL" id="ORE07700.1"/>
    </source>
</evidence>
<dbReference type="AlphaFoldDB" id="A0A1X0R6N1"/>
<reference evidence="6" key="1">
    <citation type="journal article" date="2016" name="Proc. Natl. Acad. Sci. U.S.A.">
        <title>Lipid metabolic changes in an early divergent fungus govern the establishment of a mutualistic symbiosis with endobacteria.</title>
        <authorList>
            <person name="Lastovetsky O.A."/>
            <person name="Gaspar M.L."/>
            <person name="Mondo S.J."/>
            <person name="LaButti K.M."/>
            <person name="Sandor L."/>
            <person name="Grigoriev I.V."/>
            <person name="Henry S.A."/>
            <person name="Pawlowska T.E."/>
        </authorList>
    </citation>
    <scope>NUCLEOTIDE SEQUENCE [LARGE SCALE GENOMIC DNA]</scope>
    <source>
        <strain evidence="6">ATCC 52814</strain>
    </source>
</reference>
<feature type="compositionally biased region" description="Basic residues" evidence="4">
    <location>
        <begin position="377"/>
        <end position="394"/>
    </location>
</feature>
<sequence>MSTQPTFQRKHLNELYSTLINGETSSVQGNKPLADYTSSLNLASERPTGSKQPRPFSEILKRESFISPETEALDKWYEDLQQYESNLESMASASVDPKFKEEVQHVDQWFRYLNEAERTATIYTLLQHSSQVQIRFFITVLQQMSNRDPLGALLSPHPDKAVDLLNPQPNFAIRDDGLKRSSMFDSARPKSVILDDELSSIFSQDWPYTAGLVNQQNHRTGAISRPKSADVSNWSFNLTSSVSSKSLRDKDPLSGCSNNNRRSRVISRTSVPSTVSETDEKYSMAAPSANILLSVYDDDKSNQTLLPSDNGAQSQVISRSTSPIPSQSNPRYRSSSGSNGKQQQYGQFLNPNDRVEHENGYTSDHSDHSYRSATSKNTRRKSSGHHTNGHKQKEKKNSDMVDMQLLEDVPAWLRSLRLHKYNPIFEKMKWQDMLRLSDEELLAKGVAALGARRKLLKVFDQVKAHCEANVSLI</sequence>
<feature type="region of interest" description="Disordered" evidence="4">
    <location>
        <begin position="302"/>
        <end position="401"/>
    </location>
</feature>
<dbReference type="SMART" id="SM00454">
    <property type="entry name" value="SAM"/>
    <property type="match status" value="1"/>
</dbReference>
<keyword evidence="3" id="KW-0694">RNA-binding</keyword>
<dbReference type="GO" id="GO:0000932">
    <property type="term" value="C:P-body"/>
    <property type="evidence" value="ECO:0007669"/>
    <property type="project" value="TreeGrafter"/>
</dbReference>
<dbReference type="OrthoDB" id="2155283at2759"/>
<dbReference type="VEuPathDB" id="FungiDB:BCV72DRAFT_204988"/>
<evidence type="ECO:0000256" key="2">
    <source>
        <dbReference type="ARBA" id="ARBA00022490"/>
    </source>
</evidence>
<dbReference type="PROSITE" id="PS50105">
    <property type="entry name" value="SAM_DOMAIN"/>
    <property type="match status" value="1"/>
</dbReference>
<feature type="region of interest" description="Disordered" evidence="4">
    <location>
        <begin position="244"/>
        <end position="282"/>
    </location>
</feature>